<evidence type="ECO:0000256" key="13">
    <source>
        <dbReference type="ARBA" id="ARBA00022860"/>
    </source>
</evidence>
<feature type="transmembrane region" description="Helical" evidence="18">
    <location>
        <begin position="343"/>
        <end position="364"/>
    </location>
</feature>
<feature type="transmembrane region" description="Helical" evidence="18">
    <location>
        <begin position="1005"/>
        <end position="1026"/>
    </location>
</feature>
<dbReference type="GO" id="GO:0005516">
    <property type="term" value="F:calmodulin binding"/>
    <property type="evidence" value="ECO:0007669"/>
    <property type="project" value="UniProtKB-KW"/>
</dbReference>
<keyword evidence="4" id="KW-1003">Cell membrane</keyword>
<evidence type="ECO:0000256" key="11">
    <source>
        <dbReference type="ARBA" id="ARBA00022840"/>
    </source>
</evidence>
<sequence>MSKAPSPHAAPRNPAGEANHDGEFGCSLKELRALMELRGAEGINKVQECYGDVNGLCSRLKSSPVDGLTGQPADIDKRKAEFGQNFIPPKKPKTFLQLVWEALQDVTLIILEVAAIVSLGLSFYHPPDTTDDEGEAHAGWIEGAAILLSVICVVLVTAFNDWSKEKQFRGLQSRIEQEQKFTVVRSGQVIQIPVAEIVVGDIAQIKYGDLLPADGILIQGNDLKIDESSLTGESDHVKKTQEKDPMLLSGTHVMEGSGKMLVTAVGVNSQTGIIFTLLGQDGSVENRKKAKAQDGAAMEMQPLNSDEGAEREEKRKANLPKKEKSVLQGKLTKLAVQIGKAGLVMSAITVIILVVLFAVDTFWLQELPWVKECTPIYIQFFVKFFIIGVTVLVVAVPEGLPLAVTISLAYSVKKMMKDNNLVRHLDACETMGNATAICSDKTGTLTMNRMTVVQAYIADKHYRRVPEPELVPSSIMDLLILGIGVNCAYTTKIMSPEKEGGLPRQVGNKTECALLGFALDLKRDYQAIRNEIPEERLYKVYTFNSVRKSMSTVLKNADGSFRMFSKGASEILLKKCYKILTASGEPKVFRPRDRDDMMKKVIEPMASEGLRTICLAYRDFPATDGEPDWDNETDILTSLTCMCVVGIEDPVRPEVPDAIRKCQRAGITVRMVTGDNINTARAIATKCGILQPGDEFLCLEGKEFNRRIRNEKGEIEQERIDKIWPKLRVLARSSPTDKHTLVKGIIDSTVIEQRQVVAVTGDGTNDGPALKKADVGFAMGIAGTDVAKEASDIILTDDNFSSIVKAVMWGRNVYDSISKFLQFQLTVNVVAVIVAFTGACITQDSPLKAVQMLWVNLIMDTFASLALATEPPTEALLLRKPYGRNKPLISRTMMKNILGHGVYQLTIIFTLLFAGERMFDIDSGRNTPLHAPPTEHYTIVFNTFVMMQLFNEINARKIHGERNVFEGIFNNLIFCSIVFGTFVIQIVIVQFGGKPFSCQGLTIDQWLWCIFLGFGCLLWGQVISSIPTSRLKFLKTAGHGTQKEEIPEEELDEMEDLDEIDHAERELRRGQILWFRGLNRIQTQMDVVSAFQSGTSFQGAVRRQPSSGSQHHDIRVVNAFRSSLSPYEGLEKPESRSSIHNFMTHPDFRIEDSEPHIPLIDDTDAEDDAPTKRNATPTPPPPPSPNQNNNAVESGLHLFLDGGSVTPATPSAPASPMHSLETSL</sequence>
<dbReference type="GO" id="GO:0030165">
    <property type="term" value="F:PDZ domain binding"/>
    <property type="evidence" value="ECO:0007669"/>
    <property type="project" value="TreeGrafter"/>
</dbReference>
<dbReference type="PANTHER" id="PTHR24093">
    <property type="entry name" value="CATION TRANSPORTING ATPASE"/>
    <property type="match status" value="1"/>
</dbReference>
<dbReference type="Gene3D" id="3.40.1110.10">
    <property type="entry name" value="Calcium-transporting ATPase, cytoplasmic domain N"/>
    <property type="match status" value="1"/>
</dbReference>
<evidence type="ECO:0000256" key="4">
    <source>
        <dbReference type="ARBA" id="ARBA00022475"/>
    </source>
</evidence>
<keyword evidence="12" id="KW-0460">Magnesium</keyword>
<dbReference type="SUPFAM" id="SSF81660">
    <property type="entry name" value="Metal cation-transporting ATPase, ATP-binding domain N"/>
    <property type="match status" value="1"/>
</dbReference>
<feature type="transmembrane region" description="Helical" evidence="18">
    <location>
        <begin position="972"/>
        <end position="993"/>
    </location>
</feature>
<comment type="caution">
    <text evidence="18">Lacks conserved residue(s) required for the propagation of feature annotation.</text>
</comment>
<dbReference type="SUPFAM" id="SSF81665">
    <property type="entry name" value="Calcium ATPase, transmembrane domain M"/>
    <property type="match status" value="1"/>
</dbReference>
<dbReference type="SUPFAM" id="SSF81653">
    <property type="entry name" value="Calcium ATPase, transduction domain A"/>
    <property type="match status" value="1"/>
</dbReference>
<dbReference type="InterPro" id="IPR006408">
    <property type="entry name" value="P-type_ATPase_IIB"/>
</dbReference>
<keyword evidence="10 18" id="KW-0106">Calcium</keyword>
<dbReference type="InterPro" id="IPR059000">
    <property type="entry name" value="ATPase_P-type_domA"/>
</dbReference>
<evidence type="ECO:0000256" key="16">
    <source>
        <dbReference type="ARBA" id="ARBA00023065"/>
    </source>
</evidence>
<dbReference type="NCBIfam" id="TIGR01517">
    <property type="entry name" value="ATPase-IIB_Ca"/>
    <property type="match status" value="1"/>
</dbReference>
<keyword evidence="9 18" id="KW-0547">Nucleotide-binding</keyword>
<feature type="transmembrane region" description="Helical" evidence="18">
    <location>
        <begin position="106"/>
        <end position="125"/>
    </location>
</feature>
<keyword evidence="7 18" id="KW-0812">Transmembrane</keyword>
<dbReference type="InterPro" id="IPR022141">
    <property type="entry name" value="ATP_Ca_trans_C"/>
</dbReference>
<dbReference type="PRINTS" id="PR00119">
    <property type="entry name" value="CATATPASE"/>
</dbReference>
<dbReference type="SFLD" id="SFLDS00003">
    <property type="entry name" value="Haloacid_Dehalogenase"/>
    <property type="match status" value="1"/>
</dbReference>
<dbReference type="PROSITE" id="PS00154">
    <property type="entry name" value="ATPASE_E1_E2"/>
    <property type="match status" value="1"/>
</dbReference>
<dbReference type="Gene3D" id="3.40.50.1000">
    <property type="entry name" value="HAD superfamily/HAD-like"/>
    <property type="match status" value="1"/>
</dbReference>
<name>A0AAY4BSB0_9TELE</name>
<dbReference type="InterPro" id="IPR023299">
    <property type="entry name" value="ATPase_P-typ_cyto_dom_N"/>
</dbReference>
<dbReference type="SMART" id="SM00831">
    <property type="entry name" value="Cation_ATPase_N"/>
    <property type="match status" value="1"/>
</dbReference>
<evidence type="ECO:0000259" key="20">
    <source>
        <dbReference type="SMART" id="SM00831"/>
    </source>
</evidence>
<dbReference type="InterPro" id="IPR004014">
    <property type="entry name" value="ATPase_P-typ_cation-transptr_N"/>
</dbReference>
<dbReference type="InterPro" id="IPR006068">
    <property type="entry name" value="ATPase_P-typ_cation-transptr_C"/>
</dbReference>
<evidence type="ECO:0000256" key="18">
    <source>
        <dbReference type="RuleBase" id="RU361146"/>
    </source>
</evidence>
<feature type="compositionally biased region" description="Low complexity" evidence="19">
    <location>
        <begin position="1206"/>
        <end position="1216"/>
    </location>
</feature>
<keyword evidence="15 18" id="KW-1133">Transmembrane helix</keyword>
<dbReference type="InterPro" id="IPR023298">
    <property type="entry name" value="ATPase_P-typ_TM_dom_sf"/>
</dbReference>
<keyword evidence="14" id="KW-1278">Translocase</keyword>
<evidence type="ECO:0000256" key="5">
    <source>
        <dbReference type="ARBA" id="ARBA00022553"/>
    </source>
</evidence>
<dbReference type="InterPro" id="IPR018303">
    <property type="entry name" value="ATPase_P-typ_P_site"/>
</dbReference>
<evidence type="ECO:0000256" key="15">
    <source>
        <dbReference type="ARBA" id="ARBA00022989"/>
    </source>
</evidence>
<reference evidence="21 22" key="1">
    <citation type="submission" date="2020-06" db="EMBL/GenBank/DDBJ databases">
        <authorList>
            <consortium name="Wellcome Sanger Institute Data Sharing"/>
        </authorList>
    </citation>
    <scope>NUCLEOTIDE SEQUENCE [LARGE SCALE GENOMIC DNA]</scope>
</reference>
<comment type="catalytic activity">
    <reaction evidence="18">
        <text>Ca(2+)(in) + ATP + H2O = Ca(2+)(out) + ADP + phosphate + H(+)</text>
        <dbReference type="Rhea" id="RHEA:18105"/>
        <dbReference type="ChEBI" id="CHEBI:15377"/>
        <dbReference type="ChEBI" id="CHEBI:15378"/>
        <dbReference type="ChEBI" id="CHEBI:29108"/>
        <dbReference type="ChEBI" id="CHEBI:30616"/>
        <dbReference type="ChEBI" id="CHEBI:43474"/>
        <dbReference type="ChEBI" id="CHEBI:456216"/>
        <dbReference type="EC" id="7.2.2.10"/>
    </reaction>
</comment>
<dbReference type="Pfam" id="PF08282">
    <property type="entry name" value="Hydrolase_3"/>
    <property type="match status" value="1"/>
</dbReference>
<evidence type="ECO:0000256" key="1">
    <source>
        <dbReference type="ARBA" id="ARBA00004651"/>
    </source>
</evidence>
<keyword evidence="22" id="KW-1185">Reference proteome</keyword>
<keyword evidence="8" id="KW-0479">Metal-binding</keyword>
<dbReference type="Ensembl" id="ENSDCDT00010027589.1">
    <property type="protein sequence ID" value="ENSDCDP00010023061.1"/>
    <property type="gene ID" value="ENSDCDG00010008095.1"/>
</dbReference>
<feature type="region of interest" description="Disordered" evidence="19">
    <location>
        <begin position="286"/>
        <end position="321"/>
    </location>
</feature>
<evidence type="ECO:0000256" key="19">
    <source>
        <dbReference type="SAM" id="MobiDB-lite"/>
    </source>
</evidence>
<feature type="compositionally biased region" description="Basic and acidic residues" evidence="19">
    <location>
        <begin position="311"/>
        <end position="321"/>
    </location>
</feature>
<evidence type="ECO:0000256" key="17">
    <source>
        <dbReference type="ARBA" id="ARBA00023136"/>
    </source>
</evidence>
<feature type="transmembrane region" description="Helical" evidence="18">
    <location>
        <begin position="384"/>
        <end position="410"/>
    </location>
</feature>
<dbReference type="CDD" id="cd02081">
    <property type="entry name" value="P-type_ATPase_Ca_PMCA-like"/>
    <property type="match status" value="1"/>
</dbReference>
<keyword evidence="11 18" id="KW-0067">ATP-binding</keyword>
<dbReference type="AlphaFoldDB" id="A0AAY4BSB0"/>
<dbReference type="InterPro" id="IPR001757">
    <property type="entry name" value="P_typ_ATPase"/>
</dbReference>
<dbReference type="GeneTree" id="ENSGT00940000154527"/>
<dbReference type="Pfam" id="PF00690">
    <property type="entry name" value="Cation_ATPase_N"/>
    <property type="match status" value="1"/>
</dbReference>
<dbReference type="Proteomes" id="UP000694580">
    <property type="component" value="Chromosome 15"/>
</dbReference>
<keyword evidence="16 18" id="KW-0406">Ion transport</keyword>
<keyword evidence="17 18" id="KW-0472">Membrane</keyword>
<evidence type="ECO:0000256" key="8">
    <source>
        <dbReference type="ARBA" id="ARBA00022723"/>
    </source>
</evidence>
<evidence type="ECO:0000256" key="14">
    <source>
        <dbReference type="ARBA" id="ARBA00022967"/>
    </source>
</evidence>
<dbReference type="SFLD" id="SFLDF00027">
    <property type="entry name" value="p-type_atpase"/>
    <property type="match status" value="1"/>
</dbReference>
<protein>
    <recommendedName>
        <fullName evidence="18">Calcium-transporting ATPase</fullName>
        <ecNumber evidence="18">7.2.2.10</ecNumber>
    </recommendedName>
</protein>
<keyword evidence="3 18" id="KW-0813">Transport</keyword>
<dbReference type="Gene3D" id="2.70.150.10">
    <property type="entry name" value="Calcium-transporting ATPase, cytoplasmic transduction domain A"/>
    <property type="match status" value="1"/>
</dbReference>
<feature type="region of interest" description="Disordered" evidence="19">
    <location>
        <begin position="1158"/>
        <end position="1224"/>
    </location>
</feature>
<dbReference type="InterPro" id="IPR023214">
    <property type="entry name" value="HAD_sf"/>
</dbReference>
<dbReference type="PRINTS" id="PR00121">
    <property type="entry name" value="NAKATPASE"/>
</dbReference>
<dbReference type="PANTHER" id="PTHR24093:SF245">
    <property type="entry name" value="PLASMA MEMBRANE CALCIUM-TRANSPORTING ATPASE 1"/>
    <property type="match status" value="1"/>
</dbReference>
<dbReference type="GO" id="GO:0046872">
    <property type="term" value="F:metal ion binding"/>
    <property type="evidence" value="ECO:0007669"/>
    <property type="project" value="UniProtKB-KW"/>
</dbReference>
<dbReference type="NCBIfam" id="TIGR01494">
    <property type="entry name" value="ATPase_P-type"/>
    <property type="match status" value="3"/>
</dbReference>
<dbReference type="Pfam" id="PF00689">
    <property type="entry name" value="Cation_ATPase_C"/>
    <property type="match status" value="1"/>
</dbReference>
<dbReference type="GO" id="GO:0005886">
    <property type="term" value="C:plasma membrane"/>
    <property type="evidence" value="ECO:0007669"/>
    <property type="project" value="UniProtKB-SubCell"/>
</dbReference>
<evidence type="ECO:0000313" key="21">
    <source>
        <dbReference type="Ensembl" id="ENSDCDP00010023061.1"/>
    </source>
</evidence>
<evidence type="ECO:0000256" key="3">
    <source>
        <dbReference type="ARBA" id="ARBA00022448"/>
    </source>
</evidence>
<dbReference type="Pfam" id="PF12424">
    <property type="entry name" value="ATP_Ca_trans_C"/>
    <property type="match status" value="2"/>
</dbReference>
<evidence type="ECO:0000256" key="10">
    <source>
        <dbReference type="ARBA" id="ARBA00022837"/>
    </source>
</evidence>
<evidence type="ECO:0000256" key="12">
    <source>
        <dbReference type="ARBA" id="ARBA00022842"/>
    </source>
</evidence>
<dbReference type="GO" id="GO:0016887">
    <property type="term" value="F:ATP hydrolysis activity"/>
    <property type="evidence" value="ECO:0007669"/>
    <property type="project" value="InterPro"/>
</dbReference>
<feature type="region of interest" description="Disordered" evidence="19">
    <location>
        <begin position="1"/>
        <end position="21"/>
    </location>
</feature>
<dbReference type="Pfam" id="PF13246">
    <property type="entry name" value="Cation_ATPase"/>
    <property type="match status" value="1"/>
</dbReference>
<reference evidence="21" key="3">
    <citation type="submission" date="2025-09" db="UniProtKB">
        <authorList>
            <consortium name="Ensembl"/>
        </authorList>
    </citation>
    <scope>IDENTIFICATION</scope>
</reference>
<proteinExistence type="inferred from homology"/>
<dbReference type="InterPro" id="IPR044492">
    <property type="entry name" value="P_typ_ATPase_HD_dom"/>
</dbReference>
<organism evidence="21 22">
    <name type="scientific">Denticeps clupeoides</name>
    <name type="common">denticle herring</name>
    <dbReference type="NCBI Taxonomy" id="299321"/>
    <lineage>
        <taxon>Eukaryota</taxon>
        <taxon>Metazoa</taxon>
        <taxon>Chordata</taxon>
        <taxon>Craniata</taxon>
        <taxon>Vertebrata</taxon>
        <taxon>Euteleostomi</taxon>
        <taxon>Actinopterygii</taxon>
        <taxon>Neopterygii</taxon>
        <taxon>Teleostei</taxon>
        <taxon>Clupei</taxon>
        <taxon>Clupeiformes</taxon>
        <taxon>Denticipitoidei</taxon>
        <taxon>Denticipitidae</taxon>
        <taxon>Denticeps</taxon>
    </lineage>
</organism>
<feature type="transmembrane region" description="Helical" evidence="18">
    <location>
        <begin position="137"/>
        <end position="159"/>
    </location>
</feature>
<dbReference type="GO" id="GO:0005524">
    <property type="term" value="F:ATP binding"/>
    <property type="evidence" value="ECO:0007669"/>
    <property type="project" value="UniProtKB-KW"/>
</dbReference>
<reference evidence="21" key="2">
    <citation type="submission" date="2025-08" db="UniProtKB">
        <authorList>
            <consortium name="Ensembl"/>
        </authorList>
    </citation>
    <scope>IDENTIFICATION</scope>
</reference>
<feature type="domain" description="Cation-transporting P-type ATPase N-terminal" evidence="20">
    <location>
        <begin position="47"/>
        <end position="123"/>
    </location>
</feature>
<dbReference type="Gene3D" id="1.20.1110.10">
    <property type="entry name" value="Calcium-transporting ATPase, transmembrane domain"/>
    <property type="match status" value="3"/>
</dbReference>
<evidence type="ECO:0000256" key="2">
    <source>
        <dbReference type="ARBA" id="ARBA00006124"/>
    </source>
</evidence>
<evidence type="ECO:0000256" key="6">
    <source>
        <dbReference type="ARBA" id="ARBA00022568"/>
    </source>
</evidence>
<dbReference type="Pfam" id="PF00122">
    <property type="entry name" value="E1-E2_ATPase"/>
    <property type="match status" value="1"/>
</dbReference>
<dbReference type="EC" id="7.2.2.10" evidence="18"/>
<dbReference type="InterPro" id="IPR036412">
    <property type="entry name" value="HAD-like_sf"/>
</dbReference>
<evidence type="ECO:0000256" key="9">
    <source>
        <dbReference type="ARBA" id="ARBA00022741"/>
    </source>
</evidence>
<feature type="transmembrane region" description="Helical" evidence="18">
    <location>
        <begin position="820"/>
        <end position="841"/>
    </location>
</feature>
<keyword evidence="13" id="KW-0112">Calmodulin-binding</keyword>
<dbReference type="SUPFAM" id="SSF56784">
    <property type="entry name" value="HAD-like"/>
    <property type="match status" value="1"/>
</dbReference>
<keyword evidence="6 18" id="KW-0109">Calcium transport</keyword>
<comment type="function">
    <text evidence="18">Catalyzes the hydrolysis of ATP coupled with the transport of calcium.</text>
</comment>
<dbReference type="SFLD" id="SFLDG00002">
    <property type="entry name" value="C1.7:_P-type_atpase_like"/>
    <property type="match status" value="1"/>
</dbReference>
<accession>A0AAY4BSB0</accession>
<comment type="subcellular location">
    <subcellularLocation>
        <location evidence="1">Cell membrane</location>
        <topology evidence="1">Multi-pass membrane protein</topology>
    </subcellularLocation>
    <subcellularLocation>
        <location evidence="18">Membrane</location>
        <topology evidence="18">Multi-pass membrane protein</topology>
    </subcellularLocation>
</comment>
<dbReference type="GO" id="GO:0051480">
    <property type="term" value="P:regulation of cytosolic calcium ion concentration"/>
    <property type="evidence" value="ECO:0007669"/>
    <property type="project" value="TreeGrafter"/>
</dbReference>
<dbReference type="InterPro" id="IPR008250">
    <property type="entry name" value="ATPase_P-typ_transduc_dom_A_sf"/>
</dbReference>
<gene>
    <name evidence="21" type="primary">ATP2B4</name>
</gene>
<comment type="similarity">
    <text evidence="2 18">Belongs to the cation transport ATPase (P-type) (TC 3.A.3) family. Type IIB subfamily.</text>
</comment>
<evidence type="ECO:0000313" key="22">
    <source>
        <dbReference type="Proteomes" id="UP000694580"/>
    </source>
</evidence>
<evidence type="ECO:0000256" key="7">
    <source>
        <dbReference type="ARBA" id="ARBA00022692"/>
    </source>
</evidence>
<feature type="transmembrane region" description="Helical" evidence="18">
    <location>
        <begin position="897"/>
        <end position="914"/>
    </location>
</feature>
<dbReference type="GO" id="GO:0005388">
    <property type="term" value="F:P-type calcium transporter activity"/>
    <property type="evidence" value="ECO:0007669"/>
    <property type="project" value="UniProtKB-EC"/>
</dbReference>
<keyword evidence="5" id="KW-0597">Phosphoprotein</keyword>